<keyword evidence="6 7" id="KW-0472">Membrane</keyword>
<feature type="transmembrane region" description="Helical" evidence="7">
    <location>
        <begin position="82"/>
        <end position="103"/>
    </location>
</feature>
<proteinExistence type="inferred from homology"/>
<accession>A0A162QEV0</accession>
<dbReference type="SUPFAM" id="SSF161098">
    <property type="entry name" value="MetI-like"/>
    <property type="match status" value="1"/>
</dbReference>
<dbReference type="CDD" id="cd06261">
    <property type="entry name" value="TM_PBP2"/>
    <property type="match status" value="1"/>
</dbReference>
<evidence type="ECO:0000256" key="5">
    <source>
        <dbReference type="ARBA" id="ARBA00022989"/>
    </source>
</evidence>
<comment type="subcellular location">
    <subcellularLocation>
        <location evidence="1 7">Cell membrane</location>
        <topology evidence="1 7">Multi-pass membrane protein</topology>
    </subcellularLocation>
</comment>
<dbReference type="GO" id="GO:0005886">
    <property type="term" value="C:plasma membrane"/>
    <property type="evidence" value="ECO:0007669"/>
    <property type="project" value="UniProtKB-SubCell"/>
</dbReference>
<evidence type="ECO:0000256" key="6">
    <source>
        <dbReference type="ARBA" id="ARBA00023136"/>
    </source>
</evidence>
<dbReference type="GO" id="GO:0055085">
    <property type="term" value="P:transmembrane transport"/>
    <property type="evidence" value="ECO:0007669"/>
    <property type="project" value="InterPro"/>
</dbReference>
<dbReference type="PANTHER" id="PTHR43744:SF9">
    <property type="entry name" value="POLYGALACTURONAN_RHAMNOGALACTURONAN TRANSPORT SYSTEM PERMEASE PROTEIN YTCP"/>
    <property type="match status" value="1"/>
</dbReference>
<comment type="caution">
    <text evidence="9">The sequence shown here is derived from an EMBL/GenBank/DDBJ whole genome shotgun (WGS) entry which is preliminary data.</text>
</comment>
<keyword evidence="5 7" id="KW-1133">Transmembrane helix</keyword>
<evidence type="ECO:0000256" key="3">
    <source>
        <dbReference type="ARBA" id="ARBA00022475"/>
    </source>
</evidence>
<dbReference type="EMBL" id="LVJI01000002">
    <property type="protein sequence ID" value="OAB47920.1"/>
    <property type="molecule type" value="Genomic_DNA"/>
</dbReference>
<organism evidence="9 10">
    <name type="scientific">Paenibacillus antarcticus</name>
    <dbReference type="NCBI Taxonomy" id="253703"/>
    <lineage>
        <taxon>Bacteria</taxon>
        <taxon>Bacillati</taxon>
        <taxon>Bacillota</taxon>
        <taxon>Bacilli</taxon>
        <taxon>Bacillales</taxon>
        <taxon>Paenibacillaceae</taxon>
        <taxon>Paenibacillus</taxon>
    </lineage>
</organism>
<comment type="similarity">
    <text evidence="7">Belongs to the binding-protein-dependent transport system permease family.</text>
</comment>
<evidence type="ECO:0000313" key="10">
    <source>
        <dbReference type="Proteomes" id="UP000077355"/>
    </source>
</evidence>
<evidence type="ECO:0000313" key="9">
    <source>
        <dbReference type="EMBL" id="OAB47920.1"/>
    </source>
</evidence>
<name>A0A162QEV0_9BACL</name>
<feature type="transmembrane region" description="Helical" evidence="7">
    <location>
        <begin position="12"/>
        <end position="35"/>
    </location>
</feature>
<feature type="transmembrane region" description="Helical" evidence="7">
    <location>
        <begin position="115"/>
        <end position="134"/>
    </location>
</feature>
<dbReference type="AlphaFoldDB" id="A0A162QEV0"/>
<feature type="transmembrane region" description="Helical" evidence="7">
    <location>
        <begin position="140"/>
        <end position="165"/>
    </location>
</feature>
<keyword evidence="2 7" id="KW-0813">Transport</keyword>
<evidence type="ECO:0000256" key="4">
    <source>
        <dbReference type="ARBA" id="ARBA00022692"/>
    </source>
</evidence>
<gene>
    <name evidence="9" type="ORF">PBAT_03340</name>
</gene>
<feature type="transmembrane region" description="Helical" evidence="7">
    <location>
        <begin position="186"/>
        <end position="208"/>
    </location>
</feature>
<dbReference type="InterPro" id="IPR035906">
    <property type="entry name" value="MetI-like_sf"/>
</dbReference>
<evidence type="ECO:0000259" key="8">
    <source>
        <dbReference type="PROSITE" id="PS50928"/>
    </source>
</evidence>
<keyword evidence="4 7" id="KW-0812">Transmembrane</keyword>
<sequence length="299" mass="33476">MDAVLKKKRKKWKLFDIVAYIVLGLLTIITFFPFYNVLIVSFASFDAISKSDLYILPKSFDLSAYKLILSDMKFWSSLRNSVIVTVVGVAFSMTLSVAGAYALSKKGMPGRNGMLTLILFTMFFNGGLIPFYLVVKELGLVNNILVMIIPAGLNTFYLIIMKNYFSTIPESLEESAKLDGANDMYILLKIILPISAPFIATFGLFYAVERWNEWWYALIFISDSSKVPLQIYLRETLITSNSLLNSMAMDMATQGNSAKVYTPALQMATIVITCVPIIAVYPFLQKHFNKGIMVGSIKG</sequence>
<dbReference type="InterPro" id="IPR000515">
    <property type="entry name" value="MetI-like"/>
</dbReference>
<keyword evidence="3" id="KW-1003">Cell membrane</keyword>
<evidence type="ECO:0000256" key="7">
    <source>
        <dbReference type="RuleBase" id="RU363032"/>
    </source>
</evidence>
<evidence type="ECO:0000256" key="1">
    <source>
        <dbReference type="ARBA" id="ARBA00004651"/>
    </source>
</evidence>
<reference evidence="9 10" key="1">
    <citation type="submission" date="2016-03" db="EMBL/GenBank/DDBJ databases">
        <title>Draft genome sequence of Paenibacillus antarcticus CECT 5836.</title>
        <authorList>
            <person name="Shin S.-K."/>
            <person name="Yi H."/>
        </authorList>
    </citation>
    <scope>NUCLEOTIDE SEQUENCE [LARGE SCALE GENOMIC DNA]</scope>
    <source>
        <strain evidence="9 10">CECT 5836</strain>
    </source>
</reference>
<keyword evidence="10" id="KW-1185">Reference proteome</keyword>
<dbReference type="PROSITE" id="PS50928">
    <property type="entry name" value="ABC_TM1"/>
    <property type="match status" value="1"/>
</dbReference>
<protein>
    <submittedName>
        <fullName evidence="9">ABC transporter permease</fullName>
    </submittedName>
</protein>
<evidence type="ECO:0000256" key="2">
    <source>
        <dbReference type="ARBA" id="ARBA00022448"/>
    </source>
</evidence>
<dbReference type="Proteomes" id="UP000077355">
    <property type="component" value="Unassembled WGS sequence"/>
</dbReference>
<dbReference type="PANTHER" id="PTHR43744">
    <property type="entry name" value="ABC TRANSPORTER PERMEASE PROTEIN MG189-RELATED-RELATED"/>
    <property type="match status" value="1"/>
</dbReference>
<feature type="transmembrane region" description="Helical" evidence="7">
    <location>
        <begin position="264"/>
        <end position="284"/>
    </location>
</feature>
<dbReference type="Gene3D" id="1.10.3720.10">
    <property type="entry name" value="MetI-like"/>
    <property type="match status" value="1"/>
</dbReference>
<feature type="domain" description="ABC transmembrane type-1" evidence="8">
    <location>
        <begin position="78"/>
        <end position="282"/>
    </location>
</feature>
<dbReference type="Pfam" id="PF00528">
    <property type="entry name" value="BPD_transp_1"/>
    <property type="match status" value="1"/>
</dbReference>